<evidence type="ECO:0000256" key="7">
    <source>
        <dbReference type="ARBA" id="ARBA00022679"/>
    </source>
</evidence>
<dbReference type="GO" id="GO:0005737">
    <property type="term" value="C:cytoplasm"/>
    <property type="evidence" value="ECO:0007669"/>
    <property type="project" value="UniProtKB-SubCell"/>
</dbReference>
<sequence length="208" mass="24029">MEAESDVDYIQVANGRDLEAFTKEYFPGDKWKIWTHPITNIEYTLTLQAAATLAPNDFKACFQLVELTSSEDYKKSKDGWNPRSKQKEMKLLDLKYLLVKRDATVEGFVSFMPTFEDDIAVLYCYEIHLSSRLRGTGFGTTLMQYLLAIGQRIPETKKLMLTVFTRNERAANFYRKLGFLRDEFSPPPRILRNGTQVDAEYVILSKPI</sequence>
<evidence type="ECO:0000313" key="14">
    <source>
        <dbReference type="Proteomes" id="UP000242519"/>
    </source>
</evidence>
<evidence type="ECO:0000256" key="10">
    <source>
        <dbReference type="ARBA" id="ARBA00047821"/>
    </source>
</evidence>
<evidence type="ECO:0000256" key="1">
    <source>
        <dbReference type="ARBA" id="ARBA00004123"/>
    </source>
</evidence>
<dbReference type="GO" id="GO:0010485">
    <property type="term" value="F:histone H4 acetyltransferase activity"/>
    <property type="evidence" value="ECO:0007669"/>
    <property type="project" value="InterPro"/>
</dbReference>
<dbReference type="OrthoDB" id="424551at2759"/>
<dbReference type="EC" id="2.3.1.257" evidence="4"/>
<keyword evidence="14" id="KW-1185">Reference proteome</keyword>
<dbReference type="FunCoup" id="A0A218YWI9">
    <property type="interactions" value="95"/>
</dbReference>
<protein>
    <recommendedName>
        <fullName evidence="5">N-alpha-acetyltransferase 40</fullName>
        <ecNumber evidence="4">2.3.1.257</ecNumber>
    </recommendedName>
</protein>
<dbReference type="PANTHER" id="PTHR20531:SF1">
    <property type="entry name" value="N-ALPHA-ACETYLTRANSFERASE 40"/>
    <property type="match status" value="1"/>
</dbReference>
<organism evidence="13 14">
    <name type="scientific">Diplocarpon coronariae</name>
    <dbReference type="NCBI Taxonomy" id="2795749"/>
    <lineage>
        <taxon>Eukaryota</taxon>
        <taxon>Fungi</taxon>
        <taxon>Dikarya</taxon>
        <taxon>Ascomycota</taxon>
        <taxon>Pezizomycotina</taxon>
        <taxon>Leotiomycetes</taxon>
        <taxon>Helotiales</taxon>
        <taxon>Drepanopezizaceae</taxon>
        <taxon>Diplocarpon</taxon>
    </lineage>
</organism>
<evidence type="ECO:0000259" key="12">
    <source>
        <dbReference type="PROSITE" id="PS51186"/>
    </source>
</evidence>
<dbReference type="GO" id="GO:1990189">
    <property type="term" value="F:protein N-terminal-serine acetyltransferase activity"/>
    <property type="evidence" value="ECO:0007669"/>
    <property type="project" value="UniProtKB-EC"/>
</dbReference>
<proteinExistence type="inferred from homology"/>
<evidence type="ECO:0000256" key="2">
    <source>
        <dbReference type="ARBA" id="ARBA00004496"/>
    </source>
</evidence>
<dbReference type="Proteomes" id="UP000242519">
    <property type="component" value="Unassembled WGS sequence"/>
</dbReference>
<evidence type="ECO:0000256" key="8">
    <source>
        <dbReference type="ARBA" id="ARBA00023242"/>
    </source>
</evidence>
<evidence type="ECO:0000256" key="5">
    <source>
        <dbReference type="ARBA" id="ARBA00015043"/>
    </source>
</evidence>
<keyword evidence="8" id="KW-0539">Nucleus</keyword>
<evidence type="ECO:0000313" key="13">
    <source>
        <dbReference type="EMBL" id="OWP00018.1"/>
    </source>
</evidence>
<dbReference type="Pfam" id="PF00583">
    <property type="entry name" value="Acetyltransf_1"/>
    <property type="match status" value="1"/>
</dbReference>
<dbReference type="GO" id="GO:0005634">
    <property type="term" value="C:nucleus"/>
    <property type="evidence" value="ECO:0007669"/>
    <property type="project" value="UniProtKB-SubCell"/>
</dbReference>
<dbReference type="PANTHER" id="PTHR20531">
    <property type="entry name" value="N-ALPHA-ACETYLTRANSFERASE 40"/>
    <property type="match status" value="1"/>
</dbReference>
<evidence type="ECO:0000256" key="4">
    <source>
        <dbReference type="ARBA" id="ARBA00012950"/>
    </source>
</evidence>
<comment type="subcellular location">
    <subcellularLocation>
        <location evidence="2">Cytoplasm</location>
    </subcellularLocation>
    <subcellularLocation>
        <location evidence="1">Nucleus</location>
    </subcellularLocation>
</comment>
<dbReference type="EMBL" id="MZNU01000337">
    <property type="protein sequence ID" value="OWP00018.1"/>
    <property type="molecule type" value="Genomic_DNA"/>
</dbReference>
<dbReference type="InParanoid" id="A0A218YWI9"/>
<name>A0A218YWI9_9HELO</name>
<keyword evidence="7" id="KW-0808">Transferase</keyword>
<reference evidence="13 14" key="1">
    <citation type="submission" date="2017-04" db="EMBL/GenBank/DDBJ databases">
        <title>Draft genome sequence of Marssonina coronaria NL1: causal agent of apple blotch.</title>
        <authorList>
            <person name="Cheng Q."/>
        </authorList>
    </citation>
    <scope>NUCLEOTIDE SEQUENCE [LARGE SCALE GENOMIC DNA]</scope>
    <source>
        <strain evidence="13 14">NL1</strain>
    </source>
</reference>
<evidence type="ECO:0000256" key="11">
    <source>
        <dbReference type="ARBA" id="ARBA00049524"/>
    </source>
</evidence>
<evidence type="ECO:0000256" key="3">
    <source>
        <dbReference type="ARBA" id="ARBA00008870"/>
    </source>
</evidence>
<keyword evidence="9" id="KW-0012">Acyltransferase</keyword>
<keyword evidence="6" id="KW-0963">Cytoplasm</keyword>
<comment type="caution">
    <text evidence="13">The sequence shown here is derived from an EMBL/GenBank/DDBJ whole genome shotgun (WGS) entry which is preliminary data.</text>
</comment>
<dbReference type="PROSITE" id="PS51186">
    <property type="entry name" value="GNAT"/>
    <property type="match status" value="1"/>
</dbReference>
<gene>
    <name evidence="13" type="ORF">B2J93_2365</name>
</gene>
<dbReference type="InterPro" id="IPR016181">
    <property type="entry name" value="Acyl_CoA_acyltransferase"/>
</dbReference>
<dbReference type="SUPFAM" id="SSF55729">
    <property type="entry name" value="Acyl-CoA N-acyltransferases (Nat)"/>
    <property type="match status" value="1"/>
</dbReference>
<comment type="catalytic activity">
    <reaction evidence="10">
        <text>N-terminal L-seryl-[histone H2A] + acetyl-CoA = N-terminal N(alpha)-acetyl-L-seryl-[histone H2A] + CoA + H(+)</text>
        <dbReference type="Rhea" id="RHEA:50600"/>
        <dbReference type="Rhea" id="RHEA-COMP:12742"/>
        <dbReference type="Rhea" id="RHEA-COMP:12744"/>
        <dbReference type="ChEBI" id="CHEBI:15378"/>
        <dbReference type="ChEBI" id="CHEBI:57287"/>
        <dbReference type="ChEBI" id="CHEBI:57288"/>
        <dbReference type="ChEBI" id="CHEBI:64738"/>
        <dbReference type="ChEBI" id="CHEBI:83690"/>
        <dbReference type="EC" id="2.3.1.257"/>
    </reaction>
</comment>
<comment type="similarity">
    <text evidence="3">Belongs to the acetyltransferase family. NAA40 subfamily.</text>
</comment>
<dbReference type="InterPro" id="IPR000182">
    <property type="entry name" value="GNAT_dom"/>
</dbReference>
<evidence type="ECO:0000256" key="6">
    <source>
        <dbReference type="ARBA" id="ARBA00022490"/>
    </source>
</evidence>
<feature type="domain" description="N-acetyltransferase" evidence="12">
    <location>
        <begin position="48"/>
        <end position="208"/>
    </location>
</feature>
<accession>A0A218YWI9</accession>
<comment type="catalytic activity">
    <reaction evidence="11">
        <text>N-terminal L-seryl-[histone H4] + acetyl-CoA = N-terminal N(alpha)-acetyl-L-seryl-[histone H4] + CoA + H(+)</text>
        <dbReference type="Rhea" id="RHEA:50596"/>
        <dbReference type="Rhea" id="RHEA-COMP:12740"/>
        <dbReference type="Rhea" id="RHEA-COMP:12743"/>
        <dbReference type="ChEBI" id="CHEBI:15378"/>
        <dbReference type="ChEBI" id="CHEBI:57287"/>
        <dbReference type="ChEBI" id="CHEBI:57288"/>
        <dbReference type="ChEBI" id="CHEBI:64738"/>
        <dbReference type="ChEBI" id="CHEBI:83690"/>
        <dbReference type="EC" id="2.3.1.257"/>
    </reaction>
</comment>
<dbReference type="GO" id="GO:0043998">
    <property type="term" value="F:histone H2A acetyltransferase activity"/>
    <property type="evidence" value="ECO:0007669"/>
    <property type="project" value="InterPro"/>
</dbReference>
<dbReference type="AlphaFoldDB" id="A0A218YWI9"/>
<dbReference type="STRING" id="503106.A0A218YWI9"/>
<dbReference type="InterPro" id="IPR039949">
    <property type="entry name" value="NAA40"/>
</dbReference>
<dbReference type="Gene3D" id="3.40.630.30">
    <property type="match status" value="1"/>
</dbReference>
<evidence type="ECO:0000256" key="9">
    <source>
        <dbReference type="ARBA" id="ARBA00023315"/>
    </source>
</evidence>